<keyword evidence="2" id="KW-1185">Reference proteome</keyword>
<gene>
    <name evidence="1" type="ORF">LSAT_V11C100023530</name>
</gene>
<reference evidence="1 2" key="1">
    <citation type="journal article" date="2017" name="Nat. Commun.">
        <title>Genome assembly with in vitro proximity ligation data and whole-genome triplication in lettuce.</title>
        <authorList>
            <person name="Reyes-Chin-Wo S."/>
            <person name="Wang Z."/>
            <person name="Yang X."/>
            <person name="Kozik A."/>
            <person name="Arikit S."/>
            <person name="Song C."/>
            <person name="Xia L."/>
            <person name="Froenicke L."/>
            <person name="Lavelle D.O."/>
            <person name="Truco M.J."/>
            <person name="Xia R."/>
            <person name="Zhu S."/>
            <person name="Xu C."/>
            <person name="Xu H."/>
            <person name="Xu X."/>
            <person name="Cox K."/>
            <person name="Korf I."/>
            <person name="Meyers B.C."/>
            <person name="Michelmore R.W."/>
        </authorList>
    </citation>
    <scope>NUCLEOTIDE SEQUENCE [LARGE SCALE GENOMIC DNA]</scope>
    <source>
        <strain evidence="2">cv. Salinas</strain>
        <tissue evidence="1">Seedlings</tissue>
    </source>
</reference>
<dbReference type="AlphaFoldDB" id="A0A9R1WKR0"/>
<protein>
    <submittedName>
        <fullName evidence="1">Uncharacterized protein</fullName>
    </submittedName>
</protein>
<name>A0A9R1WKR0_LACSA</name>
<comment type="caution">
    <text evidence="1">The sequence shown here is derived from an EMBL/GenBank/DDBJ whole genome shotgun (WGS) entry which is preliminary data.</text>
</comment>
<dbReference type="EMBL" id="NBSK02000001">
    <property type="protein sequence ID" value="KAJ0224231.1"/>
    <property type="molecule type" value="Genomic_DNA"/>
</dbReference>
<evidence type="ECO:0000313" key="2">
    <source>
        <dbReference type="Proteomes" id="UP000235145"/>
    </source>
</evidence>
<organism evidence="1 2">
    <name type="scientific">Lactuca sativa</name>
    <name type="common">Garden lettuce</name>
    <dbReference type="NCBI Taxonomy" id="4236"/>
    <lineage>
        <taxon>Eukaryota</taxon>
        <taxon>Viridiplantae</taxon>
        <taxon>Streptophyta</taxon>
        <taxon>Embryophyta</taxon>
        <taxon>Tracheophyta</taxon>
        <taxon>Spermatophyta</taxon>
        <taxon>Magnoliopsida</taxon>
        <taxon>eudicotyledons</taxon>
        <taxon>Gunneridae</taxon>
        <taxon>Pentapetalae</taxon>
        <taxon>asterids</taxon>
        <taxon>campanulids</taxon>
        <taxon>Asterales</taxon>
        <taxon>Asteraceae</taxon>
        <taxon>Cichorioideae</taxon>
        <taxon>Cichorieae</taxon>
        <taxon>Lactucinae</taxon>
        <taxon>Lactuca</taxon>
    </lineage>
</organism>
<dbReference type="Proteomes" id="UP000235145">
    <property type="component" value="Unassembled WGS sequence"/>
</dbReference>
<accession>A0A9R1WKR0</accession>
<sequence length="87" mass="9910">MYRLKVGLTSERAIWSMSFVLLAPSKTIEDEAGTAALETVEVSKFNGEQYYDDGSRYWKFLAFRSFYTCKRSKDASGNKCSDSRLLS</sequence>
<proteinExistence type="predicted"/>
<evidence type="ECO:0000313" key="1">
    <source>
        <dbReference type="EMBL" id="KAJ0224231.1"/>
    </source>
</evidence>